<evidence type="ECO:0000313" key="1">
    <source>
        <dbReference type="EMBL" id="AZL58303.1"/>
    </source>
</evidence>
<proteinExistence type="predicted"/>
<dbReference type="AlphaFoldDB" id="A0A3S8U3W2"/>
<keyword evidence="2" id="KW-1185">Reference proteome</keyword>
<dbReference type="OrthoDB" id="10021282at2"/>
<evidence type="ECO:0000313" key="2">
    <source>
        <dbReference type="Proteomes" id="UP000282002"/>
    </source>
</evidence>
<accession>A0A3S8U3W2</accession>
<protein>
    <submittedName>
        <fullName evidence="1">Uncharacterized protein</fullName>
    </submittedName>
</protein>
<dbReference type="EMBL" id="CP034328">
    <property type="protein sequence ID" value="AZL58303.1"/>
    <property type="molecule type" value="Genomic_DNA"/>
</dbReference>
<reference evidence="1 2" key="1">
    <citation type="submission" date="2018-12" db="EMBL/GenBank/DDBJ databases">
        <title>Complete genome sequencing of Tabrizicola sp. K13M18.</title>
        <authorList>
            <person name="Bae J.-W."/>
        </authorList>
    </citation>
    <scope>NUCLEOTIDE SEQUENCE [LARGE SCALE GENOMIC DNA]</scope>
    <source>
        <strain evidence="1 2">K13M18</strain>
    </source>
</reference>
<dbReference type="RefSeq" id="WP_125324504.1">
    <property type="nucleotide sequence ID" value="NZ_CP034328.1"/>
</dbReference>
<dbReference type="KEGG" id="taw:EI545_05290"/>
<sequence>MSESLPIEAAAILAQVQLIARRELGLRVAEILKAKWGKAWLETLNRKVSVYAEEKNSDGTKKFMTVEFSDQGFNCDHNKTMIILQQLARAGEFRESNSTIRNLTFSRINSRNRTTHEQHLPPSREQVLADVKETITLLDILGSRSGVSKLKTLEKLISSEDELIITINKAMDAGATPGALPSEMGTILTMMQELLSHAKQAPPKLSTTDKDEIRGLVAEAVQSQLASRPQSIQPAPMLNGRRRHAIPSPAKGVVLFPIVSALSDDESDYGVISTSTYSSPTGRITFASTFSGVERNNGYHQIIADARHHELDGSRTEQSTRARIDPSDFGGNSFGLAAAIADKTARYGVAEGLAGRHIVATGILERDGQGTVIQVDEFQAKVRLLVRSAPSGSFFIFPKENLDASDAQTRELLDQVQFEWRAVTHVDELHDIFAAGADPLLVDERTRPQVLKSVGDEVVDTNEDADPSSSGVAVRHSRRPALAAAVVAGAVLLGGAFAVSEW</sequence>
<organism evidence="1 2">
    <name type="scientific">Tabrizicola piscis</name>
    <dbReference type="NCBI Taxonomy" id="2494374"/>
    <lineage>
        <taxon>Bacteria</taxon>
        <taxon>Pseudomonadati</taxon>
        <taxon>Pseudomonadota</taxon>
        <taxon>Alphaproteobacteria</taxon>
        <taxon>Rhodobacterales</taxon>
        <taxon>Paracoccaceae</taxon>
        <taxon>Tabrizicola</taxon>
    </lineage>
</organism>
<dbReference type="Proteomes" id="UP000282002">
    <property type="component" value="Chromosome"/>
</dbReference>
<name>A0A3S8U3W2_9RHOB</name>
<gene>
    <name evidence="1" type="ORF">EI545_05290</name>
</gene>